<gene>
    <name evidence="7" type="ORF">D0435_12695</name>
</gene>
<comment type="caution">
    <text evidence="7">The sequence shown here is derived from an EMBL/GenBank/DDBJ whole genome shotgun (WGS) entry which is preliminary data.</text>
</comment>
<evidence type="ECO:0000313" key="8">
    <source>
        <dbReference type="Proteomes" id="UP000446866"/>
    </source>
</evidence>
<dbReference type="InterPro" id="IPR006139">
    <property type="entry name" value="D-isomer_2_OHA_DH_cat_dom"/>
</dbReference>
<dbReference type="PROSITE" id="PS00670">
    <property type="entry name" value="D_2_HYDROXYACID_DH_2"/>
    <property type="match status" value="1"/>
</dbReference>
<comment type="similarity">
    <text evidence="1 4">Belongs to the D-isomer specific 2-hydroxyacid dehydrogenase family.</text>
</comment>
<protein>
    <submittedName>
        <fullName evidence="7">Lactate dehydrogenase</fullName>
    </submittedName>
</protein>
<dbReference type="GO" id="GO:0051287">
    <property type="term" value="F:NAD binding"/>
    <property type="evidence" value="ECO:0007669"/>
    <property type="project" value="InterPro"/>
</dbReference>
<dbReference type="AlphaFoldDB" id="A0A845QR59"/>
<evidence type="ECO:0000256" key="3">
    <source>
        <dbReference type="ARBA" id="ARBA00023027"/>
    </source>
</evidence>
<dbReference type="InterPro" id="IPR029752">
    <property type="entry name" value="D-isomer_DH_CS1"/>
</dbReference>
<organism evidence="7 8">
    <name type="scientific">Anaerotruncus colihominis</name>
    <dbReference type="NCBI Taxonomy" id="169435"/>
    <lineage>
        <taxon>Bacteria</taxon>
        <taxon>Bacillati</taxon>
        <taxon>Bacillota</taxon>
        <taxon>Clostridia</taxon>
        <taxon>Eubacteriales</taxon>
        <taxon>Oscillospiraceae</taxon>
        <taxon>Anaerotruncus</taxon>
    </lineage>
</organism>
<feature type="domain" description="D-isomer specific 2-hydroxyacid dehydrogenase NAD-binding" evidence="6">
    <location>
        <begin position="110"/>
        <end position="295"/>
    </location>
</feature>
<feature type="domain" description="D-isomer specific 2-hydroxyacid dehydrogenase catalytic" evidence="5">
    <location>
        <begin position="15"/>
        <end position="326"/>
    </location>
</feature>
<dbReference type="InterPro" id="IPR029753">
    <property type="entry name" value="D-isomer_DH_CS"/>
</dbReference>
<sequence>MKLFVYSMRDFDEKPFFDKFCEKYDVEYGYTAEAPCLANAELAAGYDAVDIITTVIDRELIDKFYQLGIKCISTRTIGYDHIDWKYAKKLGMGITNVTYSPSSVADFTVMLILMGLRKMKHIMMRGDVQDFTLRGKLARELPGCTVGVIGTGRIGETVIRNLTGFGCEILAYDPYQKESVKALGEYVELEQLFCESDIITLHVPATDENYHLIDNNALRMMKNGVGIVNCARGALIDSDALIDAIESEKVGFACLDVVEHESGLYYFDRMGEPLGNPRLAILRSYANVIVTSHMAFYTDEAVANMAENSILGAKKYFTGEENPFEV</sequence>
<keyword evidence="2 4" id="KW-0560">Oxidoreductase</keyword>
<evidence type="ECO:0000256" key="1">
    <source>
        <dbReference type="ARBA" id="ARBA00005854"/>
    </source>
</evidence>
<dbReference type="SUPFAM" id="SSF52283">
    <property type="entry name" value="Formate/glycerate dehydrogenase catalytic domain-like"/>
    <property type="match status" value="1"/>
</dbReference>
<dbReference type="InterPro" id="IPR058205">
    <property type="entry name" value="D-LDH-like"/>
</dbReference>
<dbReference type="PANTHER" id="PTHR43026:SF1">
    <property type="entry name" value="2-HYDROXYACID DEHYDROGENASE HOMOLOG 1-RELATED"/>
    <property type="match status" value="1"/>
</dbReference>
<dbReference type="GO" id="GO:0008720">
    <property type="term" value="F:D-lactate dehydrogenase (NAD+) activity"/>
    <property type="evidence" value="ECO:0007669"/>
    <property type="project" value="TreeGrafter"/>
</dbReference>
<dbReference type="RefSeq" id="WP_160202798.1">
    <property type="nucleotide sequence ID" value="NZ_QXWK01000026.1"/>
</dbReference>
<evidence type="ECO:0000313" key="7">
    <source>
        <dbReference type="EMBL" id="NBH62508.1"/>
    </source>
</evidence>
<reference evidence="7 8" key="1">
    <citation type="submission" date="2018-08" db="EMBL/GenBank/DDBJ databases">
        <title>Murine metabolic-syndrome-specific gut microbial biobank.</title>
        <authorList>
            <person name="Liu C."/>
        </authorList>
    </citation>
    <scope>NUCLEOTIDE SEQUENCE [LARGE SCALE GENOMIC DNA]</scope>
    <source>
        <strain evidence="7 8">28</strain>
    </source>
</reference>
<dbReference type="SUPFAM" id="SSF51735">
    <property type="entry name" value="NAD(P)-binding Rossmann-fold domains"/>
    <property type="match status" value="1"/>
</dbReference>
<dbReference type="PANTHER" id="PTHR43026">
    <property type="entry name" value="2-HYDROXYACID DEHYDROGENASE HOMOLOG 1-RELATED"/>
    <property type="match status" value="1"/>
</dbReference>
<dbReference type="Pfam" id="PF00389">
    <property type="entry name" value="2-Hacid_dh"/>
    <property type="match status" value="1"/>
</dbReference>
<keyword evidence="8" id="KW-1185">Reference proteome</keyword>
<dbReference type="Gene3D" id="3.40.50.720">
    <property type="entry name" value="NAD(P)-binding Rossmann-like Domain"/>
    <property type="match status" value="2"/>
</dbReference>
<evidence type="ECO:0000256" key="2">
    <source>
        <dbReference type="ARBA" id="ARBA00023002"/>
    </source>
</evidence>
<dbReference type="InterPro" id="IPR006140">
    <property type="entry name" value="D-isomer_DH_NAD-bd"/>
</dbReference>
<dbReference type="PROSITE" id="PS00065">
    <property type="entry name" value="D_2_HYDROXYACID_DH_1"/>
    <property type="match status" value="1"/>
</dbReference>
<dbReference type="InterPro" id="IPR036291">
    <property type="entry name" value="NAD(P)-bd_dom_sf"/>
</dbReference>
<dbReference type="CDD" id="cd12185">
    <property type="entry name" value="HGDH_LDH_like"/>
    <property type="match status" value="1"/>
</dbReference>
<dbReference type="Proteomes" id="UP000446866">
    <property type="component" value="Unassembled WGS sequence"/>
</dbReference>
<evidence type="ECO:0000259" key="5">
    <source>
        <dbReference type="Pfam" id="PF00389"/>
    </source>
</evidence>
<proteinExistence type="inferred from homology"/>
<keyword evidence="3" id="KW-0520">NAD</keyword>
<evidence type="ECO:0000256" key="4">
    <source>
        <dbReference type="RuleBase" id="RU003719"/>
    </source>
</evidence>
<dbReference type="Pfam" id="PF02826">
    <property type="entry name" value="2-Hacid_dh_C"/>
    <property type="match status" value="1"/>
</dbReference>
<evidence type="ECO:0000259" key="6">
    <source>
        <dbReference type="Pfam" id="PF02826"/>
    </source>
</evidence>
<name>A0A845QR59_9FIRM</name>
<dbReference type="EMBL" id="QXWK01000026">
    <property type="protein sequence ID" value="NBH62508.1"/>
    <property type="molecule type" value="Genomic_DNA"/>
</dbReference>
<accession>A0A845QR59</accession>